<name>U3BIU5_VIBPR</name>
<organism evidence="1 2">
    <name type="scientific">Vibrio proteolyticus NBRC 13287</name>
    <dbReference type="NCBI Taxonomy" id="1219065"/>
    <lineage>
        <taxon>Bacteria</taxon>
        <taxon>Pseudomonadati</taxon>
        <taxon>Pseudomonadota</taxon>
        <taxon>Gammaproteobacteria</taxon>
        <taxon>Vibrionales</taxon>
        <taxon>Vibrionaceae</taxon>
        <taxon>Vibrio</taxon>
    </lineage>
</organism>
<dbReference type="Pfam" id="PF11333">
    <property type="entry name" value="DUF3135"/>
    <property type="match status" value="1"/>
</dbReference>
<accession>U3BIU5</accession>
<sequence length="113" mass="13072">MSSMPTQQRLPPFDELVKLAERDPEAFDRFKHQLCDEMIASASDFMQDRLRAQQSHIDLLISHCSNPTHVNVTLQSELFKQFAKFRDALNGELDIAPTSADVVPFRPKEQDWR</sequence>
<comment type="caution">
    <text evidence="1">The sequence shown here is derived from an EMBL/GenBank/DDBJ whole genome shotgun (WGS) entry which is preliminary data.</text>
</comment>
<keyword evidence="2" id="KW-1185">Reference proteome</keyword>
<proteinExistence type="predicted"/>
<evidence type="ECO:0008006" key="3">
    <source>
        <dbReference type="Google" id="ProtNLM"/>
    </source>
</evidence>
<gene>
    <name evidence="1" type="ORF">VPR01S_04_01780</name>
</gene>
<dbReference type="eggNOG" id="ENOG5033EY0">
    <property type="taxonomic scope" value="Bacteria"/>
</dbReference>
<dbReference type="AlphaFoldDB" id="U3BIU5"/>
<dbReference type="EMBL" id="BATJ01000004">
    <property type="protein sequence ID" value="GAD66573.1"/>
    <property type="molecule type" value="Genomic_DNA"/>
</dbReference>
<dbReference type="RefSeq" id="WP_021704553.1">
    <property type="nucleotide sequence ID" value="NZ_BATJ01000004.1"/>
</dbReference>
<reference evidence="1 2" key="1">
    <citation type="submission" date="2013-09" db="EMBL/GenBank/DDBJ databases">
        <title>Whole genome shotgun sequence of Vibrio proteolyticus NBRC 13287.</title>
        <authorList>
            <person name="Isaki S."/>
            <person name="Hosoyama A."/>
            <person name="Numata M."/>
            <person name="Hashimoto M."/>
            <person name="Hosoyama Y."/>
            <person name="Tsuchikane K."/>
            <person name="Noguchi M."/>
            <person name="Hirakata S."/>
            <person name="Ichikawa N."/>
            <person name="Ohji S."/>
            <person name="Yamazoe A."/>
            <person name="Fujita N."/>
        </authorList>
    </citation>
    <scope>NUCLEOTIDE SEQUENCE [LARGE SCALE GENOMIC DNA]</scope>
    <source>
        <strain evidence="1 2">NBRC 13287</strain>
    </source>
</reference>
<protein>
    <recommendedName>
        <fullName evidence="3">DUF3135 domain-containing protein</fullName>
    </recommendedName>
</protein>
<dbReference type="Proteomes" id="UP000016570">
    <property type="component" value="Unassembled WGS sequence"/>
</dbReference>
<dbReference type="InterPro" id="IPR021482">
    <property type="entry name" value="DUF3135"/>
</dbReference>
<evidence type="ECO:0000313" key="1">
    <source>
        <dbReference type="EMBL" id="GAD66573.1"/>
    </source>
</evidence>
<evidence type="ECO:0000313" key="2">
    <source>
        <dbReference type="Proteomes" id="UP000016570"/>
    </source>
</evidence>